<dbReference type="GO" id="GO:0005813">
    <property type="term" value="C:centrosome"/>
    <property type="evidence" value="ECO:0007669"/>
    <property type="project" value="TreeGrafter"/>
</dbReference>
<dbReference type="Gene3D" id="3.30.200.20">
    <property type="entry name" value="Phosphorylase Kinase, domain 1"/>
    <property type="match status" value="1"/>
</dbReference>
<dbReference type="FunFam" id="1.10.510.10:FF:000602">
    <property type="entry name" value="serine/threonine-protein kinase Nek9"/>
    <property type="match status" value="1"/>
</dbReference>
<dbReference type="CDD" id="cd08221">
    <property type="entry name" value="STKc_Nek9"/>
    <property type="match status" value="1"/>
</dbReference>
<proteinExistence type="inferred from homology"/>
<comment type="caution">
    <text evidence="7">The sequence shown here is derived from an EMBL/GenBank/DDBJ whole genome shotgun (WGS) entry which is preliminary data.</text>
</comment>
<organism evidence="7 8">
    <name type="scientific">Labeo rohita</name>
    <name type="common">Indian major carp</name>
    <name type="synonym">Cyprinus rohita</name>
    <dbReference type="NCBI Taxonomy" id="84645"/>
    <lineage>
        <taxon>Eukaryota</taxon>
        <taxon>Metazoa</taxon>
        <taxon>Chordata</taxon>
        <taxon>Craniata</taxon>
        <taxon>Vertebrata</taxon>
        <taxon>Euteleostomi</taxon>
        <taxon>Actinopterygii</taxon>
        <taxon>Neopterygii</taxon>
        <taxon>Teleostei</taxon>
        <taxon>Ostariophysi</taxon>
        <taxon>Cypriniformes</taxon>
        <taxon>Cyprinidae</taxon>
        <taxon>Labeoninae</taxon>
        <taxon>Labeonini</taxon>
        <taxon>Labeo</taxon>
    </lineage>
</organism>
<evidence type="ECO:0000256" key="2">
    <source>
        <dbReference type="ARBA" id="ARBA00022840"/>
    </source>
</evidence>
<dbReference type="Proteomes" id="UP000290572">
    <property type="component" value="Unassembled WGS sequence"/>
</dbReference>
<name>A0A498MSG5_LABRO</name>
<protein>
    <submittedName>
        <fullName evidence="7">Serine threonine-kinase Nek9</fullName>
    </submittedName>
</protein>
<dbReference type="InterPro" id="IPR051997">
    <property type="entry name" value="STK_NEK"/>
</dbReference>
<dbReference type="SMART" id="SM00220">
    <property type="entry name" value="S_TKc"/>
    <property type="match status" value="1"/>
</dbReference>
<keyword evidence="2 3" id="KW-0067">ATP-binding</keyword>
<dbReference type="EMBL" id="QBIY01012578">
    <property type="protein sequence ID" value="RXN22823.1"/>
    <property type="molecule type" value="Genomic_DNA"/>
</dbReference>
<evidence type="ECO:0000256" key="5">
    <source>
        <dbReference type="SAM" id="MobiDB-lite"/>
    </source>
</evidence>
<dbReference type="PANTHER" id="PTHR44535">
    <property type="entry name" value="PROTEIN CBG16200"/>
    <property type="match status" value="1"/>
</dbReference>
<feature type="compositionally biased region" description="Low complexity" evidence="5">
    <location>
        <begin position="15"/>
        <end position="30"/>
    </location>
</feature>
<keyword evidence="1 3" id="KW-0547">Nucleotide-binding</keyword>
<dbReference type="GO" id="GO:0004674">
    <property type="term" value="F:protein serine/threonine kinase activity"/>
    <property type="evidence" value="ECO:0007669"/>
    <property type="project" value="UniProtKB-KW"/>
</dbReference>
<dbReference type="PROSITE" id="PS00108">
    <property type="entry name" value="PROTEIN_KINASE_ST"/>
    <property type="match status" value="1"/>
</dbReference>
<feature type="region of interest" description="Disordered" evidence="5">
    <location>
        <begin position="13"/>
        <end position="33"/>
    </location>
</feature>
<dbReference type="GO" id="GO:0019901">
    <property type="term" value="F:protein kinase binding"/>
    <property type="evidence" value="ECO:0007669"/>
    <property type="project" value="TreeGrafter"/>
</dbReference>
<reference evidence="7 8" key="1">
    <citation type="submission" date="2018-03" db="EMBL/GenBank/DDBJ databases">
        <title>Draft genome sequence of Rohu Carp (Labeo rohita).</title>
        <authorList>
            <person name="Das P."/>
            <person name="Kushwaha B."/>
            <person name="Joshi C.G."/>
            <person name="Kumar D."/>
            <person name="Nagpure N.S."/>
            <person name="Sahoo L."/>
            <person name="Das S.P."/>
            <person name="Bit A."/>
            <person name="Patnaik S."/>
            <person name="Meher P.K."/>
            <person name="Jayasankar P."/>
            <person name="Koringa P.G."/>
            <person name="Patel N.V."/>
            <person name="Hinsu A.T."/>
            <person name="Kumar R."/>
            <person name="Pandey M."/>
            <person name="Agarwal S."/>
            <person name="Srivastava S."/>
            <person name="Singh M."/>
            <person name="Iquebal M.A."/>
            <person name="Jaiswal S."/>
            <person name="Angadi U.B."/>
            <person name="Kumar N."/>
            <person name="Raza M."/>
            <person name="Shah T.M."/>
            <person name="Rai A."/>
            <person name="Jena J.K."/>
        </authorList>
    </citation>
    <scope>NUCLEOTIDE SEQUENCE [LARGE SCALE GENOMIC DNA]</scope>
    <source>
        <strain evidence="7">DASCIFA01</strain>
        <tissue evidence="7">Testis</tissue>
    </source>
</reference>
<dbReference type="PANTHER" id="PTHR44535:SF1">
    <property type="entry name" value="SERINE_THREONINE-PROTEIN KINASE NEK9"/>
    <property type="match status" value="1"/>
</dbReference>
<keyword evidence="7" id="KW-0808">Transferase</keyword>
<dbReference type="GO" id="GO:0005524">
    <property type="term" value="F:ATP binding"/>
    <property type="evidence" value="ECO:0007669"/>
    <property type="project" value="UniProtKB-UniRule"/>
</dbReference>
<accession>A0A498MSG5</accession>
<dbReference type="STRING" id="84645.A0A498MSG5"/>
<gene>
    <name evidence="7" type="ORF">ROHU_006604</name>
</gene>
<evidence type="ECO:0000313" key="8">
    <source>
        <dbReference type="Proteomes" id="UP000290572"/>
    </source>
</evidence>
<feature type="binding site" evidence="3">
    <location>
        <position position="71"/>
    </location>
    <ligand>
        <name>ATP</name>
        <dbReference type="ChEBI" id="CHEBI:30616"/>
    </ligand>
</feature>
<keyword evidence="4" id="KW-0723">Serine/threonine-protein kinase</keyword>
<dbReference type="PROSITE" id="PS00107">
    <property type="entry name" value="PROTEIN_KINASE_ATP"/>
    <property type="match status" value="1"/>
</dbReference>
<dbReference type="InterPro" id="IPR017441">
    <property type="entry name" value="Protein_kinase_ATP_BS"/>
</dbReference>
<evidence type="ECO:0000256" key="3">
    <source>
        <dbReference type="PROSITE-ProRule" id="PRU10141"/>
    </source>
</evidence>
<evidence type="ECO:0000256" key="4">
    <source>
        <dbReference type="RuleBase" id="RU000304"/>
    </source>
</evidence>
<evidence type="ECO:0000256" key="1">
    <source>
        <dbReference type="ARBA" id="ARBA00022741"/>
    </source>
</evidence>
<dbReference type="AlphaFoldDB" id="A0A498MSG5"/>
<dbReference type="PROSITE" id="PS50011">
    <property type="entry name" value="PROTEIN_KINASE_DOM"/>
    <property type="match status" value="1"/>
</dbReference>
<comment type="similarity">
    <text evidence="4">Belongs to the protein kinase superfamily.</text>
</comment>
<dbReference type="InterPro" id="IPR011009">
    <property type="entry name" value="Kinase-like_dom_sf"/>
</dbReference>
<evidence type="ECO:0000259" key="6">
    <source>
        <dbReference type="PROSITE" id="PS50011"/>
    </source>
</evidence>
<dbReference type="InterPro" id="IPR008271">
    <property type="entry name" value="Ser/Thr_kinase_AS"/>
</dbReference>
<feature type="domain" description="Protein kinase" evidence="6">
    <location>
        <begin position="41"/>
        <end position="312"/>
    </location>
</feature>
<dbReference type="SUPFAM" id="SSF56112">
    <property type="entry name" value="Protein kinase-like (PK-like)"/>
    <property type="match status" value="1"/>
</dbReference>
<dbReference type="InterPro" id="IPR042767">
    <property type="entry name" value="Nek9_STKc"/>
</dbReference>
<dbReference type="InterPro" id="IPR000719">
    <property type="entry name" value="Prot_kinase_dom"/>
</dbReference>
<keyword evidence="7" id="KW-0418">Kinase</keyword>
<keyword evidence="8" id="KW-1185">Reference proteome</keyword>
<dbReference type="Pfam" id="PF00069">
    <property type="entry name" value="Pkinase"/>
    <property type="match status" value="1"/>
</dbReference>
<sequence>MSLEEYERHYGSLNSESGCESVSGRSSTSGTFGGEEEKLHYIPIRVLGKGSFGEATLYRRTEFRFLAFAGKNCNFKTDNSLVVWKEIDLNCLSDKKRRDVMNEISILSILQHNNIIAYFNHFMDKNTLLIELEYCNGGNLYDKINQQKGVLFKEEVVVWYLYQIAAAVAHIHKAGVLHRDIKTLNIFLTKTNLIKLGDYGLAKKLDSEYSMAETCVGTPYYMSPELCQGVKYNFKSDIWAMGCVLFELLTLTRTFDATNPLNLCVKIVQGNWTMEINSDIYTSALIKLVYECLDQDPEKRPTAEQILEQPVISRVRA</sequence>
<evidence type="ECO:0000313" key="7">
    <source>
        <dbReference type="EMBL" id="RXN22823.1"/>
    </source>
</evidence>
<dbReference type="Gene3D" id="1.10.510.10">
    <property type="entry name" value="Transferase(Phosphotransferase) domain 1"/>
    <property type="match status" value="1"/>
</dbReference>